<dbReference type="Pfam" id="PF12146">
    <property type="entry name" value="Hydrolase_4"/>
    <property type="match status" value="2"/>
</dbReference>
<gene>
    <name evidence="2" type="ORF">CLV51_1105</name>
</gene>
<proteinExistence type="predicted"/>
<sequence>MNIVNENNVIFEPIKLAPDYEFNLPEHLEEVLIAVEPGINLNGIFFDNPASESLLIYFQGNAKNLQNWLDNHNMSMEWNHSILVVDYRGFGKSDGVLGGQSQMYSDAEKIYEYAKSLGYDDDQISFYGYSMGSAMATYLASKVKAKALVLESAYSSIAEIGIFGDKAPSYKLDNKEIVKSVNIPTLVIHGDLDDIITPDHAHRIYNNLSTRDKELIMLAGGGHGDLRSRPEYKEIITGFFNRI</sequence>
<keyword evidence="3" id="KW-1185">Reference proteome</keyword>
<dbReference type="PANTHER" id="PTHR12277:SF81">
    <property type="entry name" value="PROTEIN ABHD13"/>
    <property type="match status" value="1"/>
</dbReference>
<protein>
    <recommendedName>
        <fullName evidence="1">Serine aminopeptidase S33 domain-containing protein</fullName>
    </recommendedName>
</protein>
<dbReference type="Gene3D" id="3.40.50.1820">
    <property type="entry name" value="alpha/beta hydrolase"/>
    <property type="match status" value="1"/>
</dbReference>
<dbReference type="OrthoDB" id="9777090at2"/>
<feature type="domain" description="Serine aminopeptidase S33" evidence="1">
    <location>
        <begin position="178"/>
        <end position="224"/>
    </location>
</feature>
<dbReference type="InterPro" id="IPR029058">
    <property type="entry name" value="AB_hydrolase_fold"/>
</dbReference>
<accession>A0A2P8H9E4</accession>
<dbReference type="SUPFAM" id="SSF53474">
    <property type="entry name" value="alpha/beta-Hydrolases"/>
    <property type="match status" value="1"/>
</dbReference>
<dbReference type="Proteomes" id="UP000240971">
    <property type="component" value="Unassembled WGS sequence"/>
</dbReference>
<evidence type="ECO:0000313" key="2">
    <source>
        <dbReference type="EMBL" id="PSL42789.1"/>
    </source>
</evidence>
<dbReference type="AlphaFoldDB" id="A0A2P8H9E4"/>
<reference evidence="2 3" key="1">
    <citation type="submission" date="2018-03" db="EMBL/GenBank/DDBJ databases">
        <title>Genomic Encyclopedia of Archaeal and Bacterial Type Strains, Phase II (KMG-II): from individual species to whole genera.</title>
        <authorList>
            <person name="Goeker M."/>
        </authorList>
    </citation>
    <scope>NUCLEOTIDE SEQUENCE [LARGE SCALE GENOMIC DNA]</scope>
    <source>
        <strain evidence="2 3">DSM 24859</strain>
    </source>
</reference>
<feature type="domain" description="Serine aminopeptidase S33" evidence="1">
    <location>
        <begin position="79"/>
        <end position="158"/>
    </location>
</feature>
<name>A0A2P8H9E4_CHINA</name>
<organism evidence="2 3">
    <name type="scientific">Chitinophaga niastensis</name>
    <dbReference type="NCBI Taxonomy" id="536980"/>
    <lineage>
        <taxon>Bacteria</taxon>
        <taxon>Pseudomonadati</taxon>
        <taxon>Bacteroidota</taxon>
        <taxon>Chitinophagia</taxon>
        <taxon>Chitinophagales</taxon>
        <taxon>Chitinophagaceae</taxon>
        <taxon>Chitinophaga</taxon>
    </lineage>
</organism>
<evidence type="ECO:0000313" key="3">
    <source>
        <dbReference type="Proteomes" id="UP000240971"/>
    </source>
</evidence>
<comment type="caution">
    <text evidence="2">The sequence shown here is derived from an EMBL/GenBank/DDBJ whole genome shotgun (WGS) entry which is preliminary data.</text>
</comment>
<dbReference type="PANTHER" id="PTHR12277">
    <property type="entry name" value="ALPHA/BETA HYDROLASE DOMAIN-CONTAINING PROTEIN"/>
    <property type="match status" value="1"/>
</dbReference>
<dbReference type="RefSeq" id="WP_106531246.1">
    <property type="nucleotide sequence ID" value="NZ_PYAW01000010.1"/>
</dbReference>
<dbReference type="InterPro" id="IPR022742">
    <property type="entry name" value="Hydrolase_4"/>
</dbReference>
<dbReference type="EMBL" id="PYAW01000010">
    <property type="protein sequence ID" value="PSL42789.1"/>
    <property type="molecule type" value="Genomic_DNA"/>
</dbReference>
<evidence type="ECO:0000259" key="1">
    <source>
        <dbReference type="Pfam" id="PF12146"/>
    </source>
</evidence>